<protein>
    <submittedName>
        <fullName evidence="2">Uncharacterized protein</fullName>
    </submittedName>
</protein>
<dbReference type="Proteomes" id="UP000824120">
    <property type="component" value="Chromosome 10"/>
</dbReference>
<keyword evidence="3" id="KW-1185">Reference proteome</keyword>
<keyword evidence="1" id="KW-0812">Transmembrane</keyword>
<dbReference type="AlphaFoldDB" id="A0A9J5WXH9"/>
<evidence type="ECO:0000313" key="3">
    <source>
        <dbReference type="Proteomes" id="UP000824120"/>
    </source>
</evidence>
<evidence type="ECO:0000256" key="1">
    <source>
        <dbReference type="SAM" id="Phobius"/>
    </source>
</evidence>
<keyword evidence="1" id="KW-0472">Membrane</keyword>
<gene>
    <name evidence="2" type="ORF">H5410_051180</name>
</gene>
<keyword evidence="1" id="KW-1133">Transmembrane helix</keyword>
<proteinExistence type="predicted"/>
<name>A0A9J5WXH9_SOLCO</name>
<feature type="transmembrane region" description="Helical" evidence="1">
    <location>
        <begin position="92"/>
        <end position="119"/>
    </location>
</feature>
<evidence type="ECO:0000313" key="2">
    <source>
        <dbReference type="EMBL" id="KAG5580553.1"/>
    </source>
</evidence>
<dbReference type="GO" id="GO:0016409">
    <property type="term" value="F:palmitoyltransferase activity"/>
    <property type="evidence" value="ECO:0007669"/>
    <property type="project" value="InterPro"/>
</dbReference>
<reference evidence="2 3" key="1">
    <citation type="submission" date="2020-09" db="EMBL/GenBank/DDBJ databases">
        <title>De no assembly of potato wild relative species, Solanum commersonii.</title>
        <authorList>
            <person name="Cho K."/>
        </authorList>
    </citation>
    <scope>NUCLEOTIDE SEQUENCE [LARGE SCALE GENOMIC DNA]</scope>
    <source>
        <strain evidence="2">LZ3.2</strain>
        <tissue evidence="2">Leaf</tissue>
    </source>
</reference>
<sequence>MKQWLLVTLIGNCVSAANHWHFVLFLILAIIGTIYASVMSVYAVYHNWPPLNNWKIHFLSGAFGQKLVMTMLKDIFIAFMSSMLFLPARGLVFIYLFIASVSIKIGLSVILWQTLCFIYEGKRYLSHISASGGEGTAVKDCQNFIRFFGFPYTRIRYLPSFFTSKKRHKN</sequence>
<dbReference type="EMBL" id="JACXVP010000010">
    <property type="protein sequence ID" value="KAG5580553.1"/>
    <property type="molecule type" value="Genomic_DNA"/>
</dbReference>
<comment type="caution">
    <text evidence="2">The sequence shown here is derived from an EMBL/GenBank/DDBJ whole genome shotgun (WGS) entry which is preliminary data.</text>
</comment>
<accession>A0A9J5WXH9</accession>
<organism evidence="2 3">
    <name type="scientific">Solanum commersonii</name>
    <name type="common">Commerson's wild potato</name>
    <name type="synonym">Commerson's nightshade</name>
    <dbReference type="NCBI Taxonomy" id="4109"/>
    <lineage>
        <taxon>Eukaryota</taxon>
        <taxon>Viridiplantae</taxon>
        <taxon>Streptophyta</taxon>
        <taxon>Embryophyta</taxon>
        <taxon>Tracheophyta</taxon>
        <taxon>Spermatophyta</taxon>
        <taxon>Magnoliopsida</taxon>
        <taxon>eudicotyledons</taxon>
        <taxon>Gunneridae</taxon>
        <taxon>Pentapetalae</taxon>
        <taxon>asterids</taxon>
        <taxon>lamiids</taxon>
        <taxon>Solanales</taxon>
        <taxon>Solanaceae</taxon>
        <taxon>Solanoideae</taxon>
        <taxon>Solaneae</taxon>
        <taxon>Solanum</taxon>
    </lineage>
</organism>
<feature type="transmembrane region" description="Helical" evidence="1">
    <location>
        <begin position="26"/>
        <end position="45"/>
    </location>
</feature>
<dbReference type="OrthoDB" id="9909019at2759"/>
<dbReference type="InterPro" id="IPR039859">
    <property type="entry name" value="PFA4/ZDH16/20/ERF2-like"/>
</dbReference>
<dbReference type="PANTHER" id="PTHR12246">
    <property type="entry name" value="PALMITOYLTRANSFERASE ZDHHC16"/>
    <property type="match status" value="1"/>
</dbReference>